<reference evidence="2 3" key="1">
    <citation type="submission" date="2016-11" db="EMBL/GenBank/DDBJ databases">
        <authorList>
            <person name="Jaros S."/>
            <person name="Januszkiewicz K."/>
            <person name="Wedrychowicz H."/>
        </authorList>
    </citation>
    <scope>NUCLEOTIDE SEQUENCE [LARGE SCALE GENOMIC DNA]</scope>
    <source>
        <strain evidence="2 3">DSM 24574</strain>
    </source>
</reference>
<evidence type="ECO:0000313" key="2">
    <source>
        <dbReference type="EMBL" id="SHH88959.1"/>
    </source>
</evidence>
<keyword evidence="1" id="KW-0472">Membrane</keyword>
<feature type="transmembrane region" description="Helical" evidence="1">
    <location>
        <begin position="432"/>
        <end position="454"/>
    </location>
</feature>
<keyword evidence="3" id="KW-1185">Reference proteome</keyword>
<keyword evidence="1" id="KW-0812">Transmembrane</keyword>
<feature type="transmembrane region" description="Helical" evidence="1">
    <location>
        <begin position="263"/>
        <end position="285"/>
    </location>
</feature>
<feature type="transmembrane region" description="Helical" evidence="1">
    <location>
        <begin position="460"/>
        <end position="477"/>
    </location>
</feature>
<sequence>MMEKILLTVLDAFAWIFRLLGADYEQVRAIVAIKIVMDNRRQLVTFQKKAKESGNTFWQTVFVYIIFGLFIGFLLSAIPSFRFAMTVFFSYLMVMIVMTLITDFSSILLDTSDNTIILPRPVDGRTLFVARATHIMLYLGQLALGLSIVPCMVVFFMHGWAVLLAFGVGVVLAILTAVFITNAFYLLVMQFSSEEKLKNIINYFQIIMAVAVMGSYQILPRMMGRFTGEFFEFSLDAWSFLIPPLWMAGALEMVKLHLFDGLHLGLTACALIVPFAGMYVVNTYLTPIFNRKLSALSGGVDESKTKKVVVQSAALPSRRWFTASSVEQGAFDMVSKLLSRDRKIKLKIYPAYGYVLILGFIFIFRSKDSLESTLAHLSESNYHLVLIYLMFMVQQVACHEIPYSDDFKASWIYFSAPLAAPGEILSGTIKAIFARLFVPGYAVISVIILYVWGWRVWPDLVFGLFNNMIMVLLLVTISKRYLPFSMAPSLRTQSGNLARGLLTGVMIGMLGLIHYGVTYLPVLLWAAIPAQLVVVYFAHRDYQQTSWEQLSL</sequence>
<dbReference type="STRING" id="947013.SAMN04488109_5855"/>
<dbReference type="AlphaFoldDB" id="A0A1M5WN93"/>
<dbReference type="Proteomes" id="UP000184212">
    <property type="component" value="Unassembled WGS sequence"/>
</dbReference>
<feature type="transmembrane region" description="Helical" evidence="1">
    <location>
        <begin position="88"/>
        <end position="109"/>
    </location>
</feature>
<keyword evidence="1" id="KW-1133">Transmembrane helix</keyword>
<feature type="transmembrane region" description="Helical" evidence="1">
    <location>
        <begin position="346"/>
        <end position="364"/>
    </location>
</feature>
<feature type="transmembrane region" description="Helical" evidence="1">
    <location>
        <begin position="163"/>
        <end position="188"/>
    </location>
</feature>
<evidence type="ECO:0000313" key="3">
    <source>
        <dbReference type="Proteomes" id="UP000184212"/>
    </source>
</evidence>
<feature type="transmembrane region" description="Helical" evidence="1">
    <location>
        <begin position="135"/>
        <end position="156"/>
    </location>
</feature>
<evidence type="ECO:0008006" key="4">
    <source>
        <dbReference type="Google" id="ProtNLM"/>
    </source>
</evidence>
<evidence type="ECO:0000256" key="1">
    <source>
        <dbReference type="SAM" id="Phobius"/>
    </source>
</evidence>
<proteinExistence type="predicted"/>
<dbReference type="EMBL" id="FQWQ01000005">
    <property type="protein sequence ID" value="SHH88959.1"/>
    <property type="molecule type" value="Genomic_DNA"/>
</dbReference>
<organism evidence="2 3">
    <name type="scientific">Chryseolinea serpens</name>
    <dbReference type="NCBI Taxonomy" id="947013"/>
    <lineage>
        <taxon>Bacteria</taxon>
        <taxon>Pseudomonadati</taxon>
        <taxon>Bacteroidota</taxon>
        <taxon>Cytophagia</taxon>
        <taxon>Cytophagales</taxon>
        <taxon>Fulvivirgaceae</taxon>
        <taxon>Chryseolinea</taxon>
    </lineage>
</organism>
<feature type="transmembrane region" description="Helical" evidence="1">
    <location>
        <begin position="231"/>
        <end position="251"/>
    </location>
</feature>
<feature type="transmembrane region" description="Helical" evidence="1">
    <location>
        <begin position="522"/>
        <end position="539"/>
    </location>
</feature>
<gene>
    <name evidence="2" type="ORF">SAMN04488109_5855</name>
</gene>
<feature type="transmembrane region" description="Helical" evidence="1">
    <location>
        <begin position="200"/>
        <end position="219"/>
    </location>
</feature>
<protein>
    <recommendedName>
        <fullName evidence="4">ABC-2 type transport system permease protein</fullName>
    </recommendedName>
</protein>
<name>A0A1M5WN93_9BACT</name>
<accession>A0A1M5WN93</accession>
<feature type="transmembrane region" description="Helical" evidence="1">
    <location>
        <begin position="61"/>
        <end position="81"/>
    </location>
</feature>